<dbReference type="PRINTS" id="PR00344">
    <property type="entry name" value="BCTRLSENSOR"/>
</dbReference>
<evidence type="ECO:0000259" key="8">
    <source>
        <dbReference type="PROSITE" id="PS50109"/>
    </source>
</evidence>
<dbReference type="GO" id="GO:0005524">
    <property type="term" value="F:ATP binding"/>
    <property type="evidence" value="ECO:0007669"/>
    <property type="project" value="UniProtKB-KW"/>
</dbReference>
<gene>
    <name evidence="12" type="ORF">LCGC14_1665060</name>
</gene>
<dbReference type="SMART" id="SM00388">
    <property type="entry name" value="HisKA"/>
    <property type="match status" value="1"/>
</dbReference>
<dbReference type="InterPro" id="IPR001789">
    <property type="entry name" value="Sig_transdc_resp-reg_receiver"/>
</dbReference>
<dbReference type="InterPro" id="IPR036890">
    <property type="entry name" value="HATPase_C_sf"/>
</dbReference>
<dbReference type="Gene3D" id="1.10.287.130">
    <property type="match status" value="1"/>
</dbReference>
<evidence type="ECO:0000256" key="7">
    <source>
        <dbReference type="SAM" id="Coils"/>
    </source>
</evidence>
<dbReference type="Gene3D" id="3.30.450.20">
    <property type="entry name" value="PAS domain"/>
    <property type="match status" value="2"/>
</dbReference>
<feature type="domain" description="PAC" evidence="11">
    <location>
        <begin position="1"/>
        <end position="27"/>
    </location>
</feature>
<dbReference type="Gene3D" id="3.30.565.10">
    <property type="entry name" value="Histidine kinase-like ATPase, C-terminal domain"/>
    <property type="match status" value="1"/>
</dbReference>
<sequence length="486" mass="54355">MQNSGIKLYGTVQDVTERKQAEEALRESEEKYRQLFTTVVDSIMLIDADTKEFLDVNDATLSLYGYCREEFLRLRLPDITAEPEATIESIKKVMTGEVTRIPIRYYRKKDGTEFPGEISTGVLNLGDRQVVFGVVRDISERKRAEEEKARLEAKLQRTQKVESLGVMASGIAHDLNNILSGIVANPDLVLMDLPEDSPLREPIDIIKDSGKRAVDVVADLMTITRGMAIGKEVWNLNIIAGEYLISGEHKNLEKMRPSVVFKTEFDGGLLNITCSPPHIKKSLTNLIANASEAIEGSGTVTVSTANRYLDEPLKGYEDVRMGEYTVLSVSDDGSGISPEDLERIFEPFYTKKVMGRTGTGLGLAIVWNTIQDHQGYIDVKSSERGTIFDLYFPVTRDELTQAEEEVPREDYQGHGERILVVDDEEKQREIACGLLARLGYTADAVSSGEEAVEHLKEQSVDLIVLDMIMPQGINGRETYERVIKIH</sequence>
<dbReference type="InterPro" id="IPR000700">
    <property type="entry name" value="PAS-assoc_C"/>
</dbReference>
<proteinExistence type="predicted"/>
<dbReference type="PROSITE" id="PS50112">
    <property type="entry name" value="PAS"/>
    <property type="match status" value="1"/>
</dbReference>
<dbReference type="InterPro" id="IPR000014">
    <property type="entry name" value="PAS"/>
</dbReference>
<dbReference type="Pfam" id="PF02518">
    <property type="entry name" value="HATPase_c"/>
    <property type="match status" value="1"/>
</dbReference>
<evidence type="ECO:0000259" key="10">
    <source>
        <dbReference type="PROSITE" id="PS50112"/>
    </source>
</evidence>
<dbReference type="AlphaFoldDB" id="A0A0F9IFL9"/>
<evidence type="ECO:0000256" key="3">
    <source>
        <dbReference type="ARBA" id="ARBA00022741"/>
    </source>
</evidence>
<dbReference type="Gene3D" id="3.40.50.2300">
    <property type="match status" value="1"/>
</dbReference>
<feature type="domain" description="PAC" evidence="11">
    <location>
        <begin position="99"/>
        <end position="150"/>
    </location>
</feature>
<dbReference type="PANTHER" id="PTHR43065">
    <property type="entry name" value="SENSOR HISTIDINE KINASE"/>
    <property type="match status" value="1"/>
</dbReference>
<evidence type="ECO:0000259" key="11">
    <source>
        <dbReference type="PROSITE" id="PS50113"/>
    </source>
</evidence>
<dbReference type="CDD" id="cd00082">
    <property type="entry name" value="HisKA"/>
    <property type="match status" value="1"/>
</dbReference>
<dbReference type="InterPro" id="IPR005467">
    <property type="entry name" value="His_kinase_dom"/>
</dbReference>
<dbReference type="Pfam" id="PF13426">
    <property type="entry name" value="PAS_9"/>
    <property type="match status" value="1"/>
</dbReference>
<comment type="caution">
    <text evidence="12">The sequence shown here is derived from an EMBL/GenBank/DDBJ whole genome shotgun (WGS) entry which is preliminary data.</text>
</comment>
<dbReference type="InterPro" id="IPR011006">
    <property type="entry name" value="CheY-like_superfamily"/>
</dbReference>
<dbReference type="InterPro" id="IPR035965">
    <property type="entry name" value="PAS-like_dom_sf"/>
</dbReference>
<feature type="non-terminal residue" evidence="12">
    <location>
        <position position="486"/>
    </location>
</feature>
<protein>
    <recommendedName>
        <fullName evidence="13">Histidine kinase</fullName>
    </recommendedName>
</protein>
<keyword evidence="2" id="KW-0808">Transferase</keyword>
<keyword evidence="1" id="KW-0597">Phosphoprotein</keyword>
<dbReference type="NCBIfam" id="TIGR00229">
    <property type="entry name" value="sensory_box"/>
    <property type="match status" value="1"/>
</dbReference>
<dbReference type="SUPFAM" id="SSF55874">
    <property type="entry name" value="ATPase domain of HSP90 chaperone/DNA topoisomerase II/histidine kinase"/>
    <property type="match status" value="1"/>
</dbReference>
<dbReference type="SUPFAM" id="SSF55785">
    <property type="entry name" value="PYP-like sensor domain (PAS domain)"/>
    <property type="match status" value="1"/>
</dbReference>
<dbReference type="GO" id="GO:0000155">
    <property type="term" value="F:phosphorelay sensor kinase activity"/>
    <property type="evidence" value="ECO:0007669"/>
    <property type="project" value="InterPro"/>
</dbReference>
<evidence type="ECO:0000256" key="1">
    <source>
        <dbReference type="ARBA" id="ARBA00022553"/>
    </source>
</evidence>
<keyword evidence="5" id="KW-0067">ATP-binding</keyword>
<evidence type="ECO:0000256" key="6">
    <source>
        <dbReference type="ARBA" id="ARBA00023012"/>
    </source>
</evidence>
<dbReference type="PROSITE" id="PS50110">
    <property type="entry name" value="RESPONSE_REGULATORY"/>
    <property type="match status" value="1"/>
</dbReference>
<evidence type="ECO:0000259" key="9">
    <source>
        <dbReference type="PROSITE" id="PS50110"/>
    </source>
</evidence>
<organism evidence="12">
    <name type="scientific">marine sediment metagenome</name>
    <dbReference type="NCBI Taxonomy" id="412755"/>
    <lineage>
        <taxon>unclassified sequences</taxon>
        <taxon>metagenomes</taxon>
        <taxon>ecological metagenomes</taxon>
    </lineage>
</organism>
<dbReference type="Pfam" id="PF00512">
    <property type="entry name" value="HisKA"/>
    <property type="match status" value="1"/>
</dbReference>
<evidence type="ECO:0000256" key="4">
    <source>
        <dbReference type="ARBA" id="ARBA00022777"/>
    </source>
</evidence>
<dbReference type="PANTHER" id="PTHR43065:SF46">
    <property type="entry name" value="C4-DICARBOXYLATE TRANSPORT SENSOR PROTEIN DCTB"/>
    <property type="match status" value="1"/>
</dbReference>
<keyword evidence="3" id="KW-0547">Nucleotide-binding</keyword>
<dbReference type="CDD" id="cd00130">
    <property type="entry name" value="PAS"/>
    <property type="match status" value="1"/>
</dbReference>
<evidence type="ECO:0000313" key="12">
    <source>
        <dbReference type="EMBL" id="KKM18504.1"/>
    </source>
</evidence>
<dbReference type="SUPFAM" id="SSF52172">
    <property type="entry name" value="CheY-like"/>
    <property type="match status" value="1"/>
</dbReference>
<dbReference type="SMART" id="SM00387">
    <property type="entry name" value="HATPase_c"/>
    <property type="match status" value="1"/>
</dbReference>
<dbReference type="SUPFAM" id="SSF47384">
    <property type="entry name" value="Homodimeric domain of signal transducing histidine kinase"/>
    <property type="match status" value="1"/>
</dbReference>
<dbReference type="InterPro" id="IPR003661">
    <property type="entry name" value="HisK_dim/P_dom"/>
</dbReference>
<feature type="domain" description="PAS" evidence="10">
    <location>
        <begin position="28"/>
        <end position="72"/>
    </location>
</feature>
<keyword evidence="7" id="KW-0175">Coiled coil</keyword>
<keyword evidence="6" id="KW-0902">Two-component regulatory system</keyword>
<dbReference type="InterPro" id="IPR003594">
    <property type="entry name" value="HATPase_dom"/>
</dbReference>
<feature type="domain" description="Histidine kinase" evidence="8">
    <location>
        <begin position="170"/>
        <end position="396"/>
    </location>
</feature>
<dbReference type="EMBL" id="LAZR01014209">
    <property type="protein sequence ID" value="KKM18504.1"/>
    <property type="molecule type" value="Genomic_DNA"/>
</dbReference>
<feature type="coiled-coil region" evidence="7">
    <location>
        <begin position="134"/>
        <end position="161"/>
    </location>
</feature>
<evidence type="ECO:0008006" key="13">
    <source>
        <dbReference type="Google" id="ProtNLM"/>
    </source>
</evidence>
<dbReference type="InterPro" id="IPR004358">
    <property type="entry name" value="Sig_transdc_His_kin-like_C"/>
</dbReference>
<feature type="domain" description="Response regulatory" evidence="9">
    <location>
        <begin position="417"/>
        <end position="486"/>
    </location>
</feature>
<accession>A0A0F9IFL9</accession>
<keyword evidence="4" id="KW-0418">Kinase</keyword>
<dbReference type="InterPro" id="IPR036097">
    <property type="entry name" value="HisK_dim/P_sf"/>
</dbReference>
<evidence type="ECO:0000256" key="5">
    <source>
        <dbReference type="ARBA" id="ARBA00022840"/>
    </source>
</evidence>
<dbReference type="CDD" id="cd17546">
    <property type="entry name" value="REC_hyHK_CKI1_RcsC-like"/>
    <property type="match status" value="1"/>
</dbReference>
<dbReference type="Pfam" id="PF00072">
    <property type="entry name" value="Response_reg"/>
    <property type="match status" value="1"/>
</dbReference>
<dbReference type="PROSITE" id="PS50109">
    <property type="entry name" value="HIS_KIN"/>
    <property type="match status" value="1"/>
</dbReference>
<name>A0A0F9IFL9_9ZZZZ</name>
<reference evidence="12" key="1">
    <citation type="journal article" date="2015" name="Nature">
        <title>Complex archaea that bridge the gap between prokaryotes and eukaryotes.</title>
        <authorList>
            <person name="Spang A."/>
            <person name="Saw J.H."/>
            <person name="Jorgensen S.L."/>
            <person name="Zaremba-Niedzwiedzka K."/>
            <person name="Martijn J."/>
            <person name="Lind A.E."/>
            <person name="van Eijk R."/>
            <person name="Schleper C."/>
            <person name="Guy L."/>
            <person name="Ettema T.J."/>
        </authorList>
    </citation>
    <scope>NUCLEOTIDE SEQUENCE</scope>
</reference>
<evidence type="ECO:0000256" key="2">
    <source>
        <dbReference type="ARBA" id="ARBA00022679"/>
    </source>
</evidence>
<dbReference type="PROSITE" id="PS50113">
    <property type="entry name" value="PAC"/>
    <property type="match status" value="2"/>
</dbReference>